<reference evidence="1 2" key="1">
    <citation type="submission" date="2021-06" db="EMBL/GenBank/DDBJ databases">
        <title>Caerostris extrusa draft genome.</title>
        <authorList>
            <person name="Kono N."/>
            <person name="Arakawa K."/>
        </authorList>
    </citation>
    <scope>NUCLEOTIDE SEQUENCE [LARGE SCALE GENOMIC DNA]</scope>
</reference>
<keyword evidence="2" id="KW-1185">Reference proteome</keyword>
<comment type="caution">
    <text evidence="1">The sequence shown here is derived from an EMBL/GenBank/DDBJ whole genome shotgun (WGS) entry which is preliminary data.</text>
</comment>
<accession>A0AAV4PC81</accession>
<gene>
    <name evidence="1" type="ORF">CEXT_73921</name>
</gene>
<sequence>MTFSKPHHLMNPSAKPKSFPMHLFLHRCHPAGYKNNTNINVALLLIFAGLWDSANLTLTLSSQANLSSKIRVSGLSSIPWRSNVVCELSV</sequence>
<protein>
    <submittedName>
        <fullName evidence="1">Uncharacterized protein</fullName>
    </submittedName>
</protein>
<dbReference type="EMBL" id="BPLR01004231">
    <property type="protein sequence ID" value="GIX93311.1"/>
    <property type="molecule type" value="Genomic_DNA"/>
</dbReference>
<proteinExistence type="predicted"/>
<organism evidence="1 2">
    <name type="scientific">Caerostris extrusa</name>
    <name type="common">Bark spider</name>
    <name type="synonym">Caerostris bankana</name>
    <dbReference type="NCBI Taxonomy" id="172846"/>
    <lineage>
        <taxon>Eukaryota</taxon>
        <taxon>Metazoa</taxon>
        <taxon>Ecdysozoa</taxon>
        <taxon>Arthropoda</taxon>
        <taxon>Chelicerata</taxon>
        <taxon>Arachnida</taxon>
        <taxon>Araneae</taxon>
        <taxon>Araneomorphae</taxon>
        <taxon>Entelegynae</taxon>
        <taxon>Araneoidea</taxon>
        <taxon>Araneidae</taxon>
        <taxon>Caerostris</taxon>
    </lineage>
</organism>
<name>A0AAV4PC81_CAEEX</name>
<evidence type="ECO:0000313" key="1">
    <source>
        <dbReference type="EMBL" id="GIX93311.1"/>
    </source>
</evidence>
<evidence type="ECO:0000313" key="2">
    <source>
        <dbReference type="Proteomes" id="UP001054945"/>
    </source>
</evidence>
<dbReference type="AlphaFoldDB" id="A0AAV4PC81"/>
<dbReference type="Proteomes" id="UP001054945">
    <property type="component" value="Unassembled WGS sequence"/>
</dbReference>